<evidence type="ECO:0000313" key="2">
    <source>
        <dbReference type="Proteomes" id="UP001054837"/>
    </source>
</evidence>
<proteinExistence type="predicted"/>
<keyword evidence="2" id="KW-1185">Reference proteome</keyword>
<evidence type="ECO:0000313" key="1">
    <source>
        <dbReference type="EMBL" id="GIY28314.1"/>
    </source>
</evidence>
<dbReference type="EMBL" id="BPLQ01007167">
    <property type="protein sequence ID" value="GIY28314.1"/>
    <property type="molecule type" value="Genomic_DNA"/>
</dbReference>
<dbReference type="Proteomes" id="UP001054837">
    <property type="component" value="Unassembled WGS sequence"/>
</dbReference>
<protein>
    <submittedName>
        <fullName evidence="1">Uncharacterized protein</fullName>
    </submittedName>
</protein>
<gene>
    <name evidence="1" type="ORF">CDAR_230661</name>
</gene>
<accession>A0AAV4S5U4</accession>
<organism evidence="1 2">
    <name type="scientific">Caerostris darwini</name>
    <dbReference type="NCBI Taxonomy" id="1538125"/>
    <lineage>
        <taxon>Eukaryota</taxon>
        <taxon>Metazoa</taxon>
        <taxon>Ecdysozoa</taxon>
        <taxon>Arthropoda</taxon>
        <taxon>Chelicerata</taxon>
        <taxon>Arachnida</taxon>
        <taxon>Araneae</taxon>
        <taxon>Araneomorphae</taxon>
        <taxon>Entelegynae</taxon>
        <taxon>Araneoidea</taxon>
        <taxon>Araneidae</taxon>
        <taxon>Caerostris</taxon>
    </lineage>
</organism>
<comment type="caution">
    <text evidence="1">The sequence shown here is derived from an EMBL/GenBank/DDBJ whole genome shotgun (WGS) entry which is preliminary data.</text>
</comment>
<sequence length="100" mass="11287">MNYSDQKARLGAKVKGEKKYVGENQTVTVKGSHYSQNQIIPVILDVTKMMRENAWQEIEFAIDKNTPLVELKDAIRRAVGGIEAGMLHGYNRHSDTHLTC</sequence>
<dbReference type="AlphaFoldDB" id="A0AAV4S5U4"/>
<reference evidence="1 2" key="1">
    <citation type="submission" date="2021-06" db="EMBL/GenBank/DDBJ databases">
        <title>Caerostris darwini draft genome.</title>
        <authorList>
            <person name="Kono N."/>
            <person name="Arakawa K."/>
        </authorList>
    </citation>
    <scope>NUCLEOTIDE SEQUENCE [LARGE SCALE GENOMIC DNA]</scope>
</reference>
<name>A0AAV4S5U4_9ARAC</name>